<protein>
    <submittedName>
        <fullName evidence="1">Uncharacterized protein</fullName>
    </submittedName>
</protein>
<comment type="caution">
    <text evidence="1">The sequence shown here is derived from an EMBL/GenBank/DDBJ whole genome shotgun (WGS) entry which is preliminary data.</text>
</comment>
<dbReference type="Proteomes" id="UP000076858">
    <property type="component" value="Unassembled WGS sequence"/>
</dbReference>
<gene>
    <name evidence="1" type="ORF">APZ42_020584</name>
</gene>
<proteinExistence type="predicted"/>
<name>A0A164X6U2_9CRUS</name>
<organism evidence="1 2">
    <name type="scientific">Daphnia magna</name>
    <dbReference type="NCBI Taxonomy" id="35525"/>
    <lineage>
        <taxon>Eukaryota</taxon>
        <taxon>Metazoa</taxon>
        <taxon>Ecdysozoa</taxon>
        <taxon>Arthropoda</taxon>
        <taxon>Crustacea</taxon>
        <taxon>Branchiopoda</taxon>
        <taxon>Diplostraca</taxon>
        <taxon>Cladocera</taxon>
        <taxon>Anomopoda</taxon>
        <taxon>Daphniidae</taxon>
        <taxon>Daphnia</taxon>
    </lineage>
</organism>
<dbReference type="AlphaFoldDB" id="A0A164X6U2"/>
<keyword evidence="2" id="KW-1185">Reference proteome</keyword>
<dbReference type="EMBL" id="LRGB01001005">
    <property type="protein sequence ID" value="KZS13926.1"/>
    <property type="molecule type" value="Genomic_DNA"/>
</dbReference>
<accession>A0A164X6U2</accession>
<evidence type="ECO:0000313" key="1">
    <source>
        <dbReference type="EMBL" id="KZS13926.1"/>
    </source>
</evidence>
<evidence type="ECO:0000313" key="2">
    <source>
        <dbReference type="Proteomes" id="UP000076858"/>
    </source>
</evidence>
<reference evidence="1 2" key="1">
    <citation type="submission" date="2016-03" db="EMBL/GenBank/DDBJ databases">
        <title>EvidentialGene: Evidence-directed Construction of Genes on Genomes.</title>
        <authorList>
            <person name="Gilbert D.G."/>
            <person name="Choi J.-H."/>
            <person name="Mockaitis K."/>
            <person name="Colbourne J."/>
            <person name="Pfrender M."/>
        </authorList>
    </citation>
    <scope>NUCLEOTIDE SEQUENCE [LARGE SCALE GENOMIC DNA]</scope>
    <source>
        <strain evidence="1 2">Xinb3</strain>
        <tissue evidence="1">Complete organism</tissue>
    </source>
</reference>
<sequence>MQFHYRQIWLFTASPKILQNPWLFKIFLYFRNMKVNMWRFEADIVFI</sequence>